<feature type="domain" description="Helix-turn-helix" evidence="1">
    <location>
        <begin position="11"/>
        <end position="60"/>
    </location>
</feature>
<dbReference type="InterPro" id="IPR009061">
    <property type="entry name" value="DNA-bd_dom_put_sf"/>
</dbReference>
<dbReference type="RefSeq" id="WP_010154802.1">
    <property type="nucleotide sequence ID" value="NZ_FNKB01000001.1"/>
</dbReference>
<dbReference type="OrthoDB" id="5524782at2"/>
<accession>A0A1H0Z2G0</accession>
<evidence type="ECO:0000313" key="2">
    <source>
        <dbReference type="EMBL" id="SDQ21520.1"/>
    </source>
</evidence>
<dbReference type="Pfam" id="PF12728">
    <property type="entry name" value="HTH_17"/>
    <property type="match status" value="1"/>
</dbReference>
<organism evidence="2 3">
    <name type="scientific">Leucobacter chromiiresistens</name>
    <dbReference type="NCBI Taxonomy" id="1079994"/>
    <lineage>
        <taxon>Bacteria</taxon>
        <taxon>Bacillati</taxon>
        <taxon>Actinomycetota</taxon>
        <taxon>Actinomycetes</taxon>
        <taxon>Micrococcales</taxon>
        <taxon>Microbacteriaceae</taxon>
        <taxon>Leucobacter</taxon>
    </lineage>
</organism>
<dbReference type="STRING" id="1079994.SAMN04488565_1383"/>
<gene>
    <name evidence="2" type="ORF">SAMN04488565_1383</name>
</gene>
<name>A0A1H0Z2G0_9MICO</name>
<evidence type="ECO:0000259" key="1">
    <source>
        <dbReference type="Pfam" id="PF12728"/>
    </source>
</evidence>
<dbReference type="InterPro" id="IPR036388">
    <property type="entry name" value="WH-like_DNA-bd_sf"/>
</dbReference>
<sequence>MSDQPVLTSPLLDSHEVAALLKVSESTLSRWRADEKGPPFLKLGGITRYRLDAVETWLESLSNERR</sequence>
<reference evidence="2 3" key="1">
    <citation type="submission" date="2016-10" db="EMBL/GenBank/DDBJ databases">
        <authorList>
            <person name="de Groot N.N."/>
        </authorList>
    </citation>
    <scope>NUCLEOTIDE SEQUENCE [LARGE SCALE GENOMIC DNA]</scope>
    <source>
        <strain evidence="2 3">DSM 22788</strain>
    </source>
</reference>
<dbReference type="Gene3D" id="1.10.10.10">
    <property type="entry name" value="Winged helix-like DNA-binding domain superfamily/Winged helix DNA-binding domain"/>
    <property type="match status" value="1"/>
</dbReference>
<dbReference type="EMBL" id="FNKB01000001">
    <property type="protein sequence ID" value="SDQ21520.1"/>
    <property type="molecule type" value="Genomic_DNA"/>
</dbReference>
<protein>
    <submittedName>
        <fullName evidence="2">DNA binding domain-containing protein, excisionase family</fullName>
    </submittedName>
</protein>
<evidence type="ECO:0000313" key="3">
    <source>
        <dbReference type="Proteomes" id="UP000182690"/>
    </source>
</evidence>
<proteinExistence type="predicted"/>
<dbReference type="Proteomes" id="UP000182690">
    <property type="component" value="Unassembled WGS sequence"/>
</dbReference>
<dbReference type="SUPFAM" id="SSF46955">
    <property type="entry name" value="Putative DNA-binding domain"/>
    <property type="match status" value="1"/>
</dbReference>
<dbReference type="InterPro" id="IPR041657">
    <property type="entry name" value="HTH_17"/>
</dbReference>
<dbReference type="AlphaFoldDB" id="A0A1H0Z2G0"/>